<dbReference type="GO" id="GO:0019867">
    <property type="term" value="C:outer membrane"/>
    <property type="evidence" value="ECO:0007669"/>
    <property type="project" value="InterPro"/>
</dbReference>
<dbReference type="Gene3D" id="2.40.160.50">
    <property type="entry name" value="membrane protein fhac: a member of the omp85/tpsb transporter family"/>
    <property type="match status" value="1"/>
</dbReference>
<evidence type="ECO:0000256" key="3">
    <source>
        <dbReference type="SAM" id="SignalP"/>
    </source>
</evidence>
<evidence type="ECO:0000259" key="4">
    <source>
        <dbReference type="Pfam" id="PF01103"/>
    </source>
</evidence>
<evidence type="ECO:0000313" key="6">
    <source>
        <dbReference type="Proteomes" id="UP001162318"/>
    </source>
</evidence>
<comment type="subcellular location">
    <subcellularLocation>
        <location evidence="1">Membrane</location>
    </subcellularLocation>
</comment>
<evidence type="ECO:0000256" key="2">
    <source>
        <dbReference type="ARBA" id="ARBA00023136"/>
    </source>
</evidence>
<name>A0AA42WUZ5_SPHYA</name>
<dbReference type="AlphaFoldDB" id="A0AA42WUZ5"/>
<dbReference type="InterPro" id="IPR000184">
    <property type="entry name" value="Bac_surfAg_D15"/>
</dbReference>
<dbReference type="RefSeq" id="WP_234415738.1">
    <property type="nucleotide sequence ID" value="NZ_CP020925.1"/>
</dbReference>
<organism evidence="5 6">
    <name type="scientific">Sphingobium yanoikuyae</name>
    <name type="common">Sphingomonas yanoikuyae</name>
    <dbReference type="NCBI Taxonomy" id="13690"/>
    <lineage>
        <taxon>Bacteria</taxon>
        <taxon>Pseudomonadati</taxon>
        <taxon>Pseudomonadota</taxon>
        <taxon>Alphaproteobacteria</taxon>
        <taxon>Sphingomonadales</taxon>
        <taxon>Sphingomonadaceae</taxon>
        <taxon>Sphingobium</taxon>
    </lineage>
</organism>
<sequence length="393" mass="42092">MAIRPALFAGPRMIRRHRLGWLALVSFPCLSSGMATAQSETDANSLSRALPAEGRTAASPTRKPQILFAPVPLSNPATGTGLAAGAIAFYNPNAAPQQWISAGGVIYTSRGTRGVGAFHSMSFDKDRLRFSASLSYIDDRNDYYGIGAAAGDDGIHREIDSKQLNIDLQALMRVFPRGYAGIRYRLRTTDARLKEAEAESLPAPPLDAMNSNLSAIGPSFAYDTRDSATQPHRGMMLSANWLFGLRALGDSYSHDKLQMAANSYLPIGSSTVIALRGALCAAGGNAPYYDLCLFGANNDLRGYVTGRYRDKASWAAQAEWRQHVSGRWGATAFVGLGGIAPSAGTIIDKGKLLPAGGIGLRYRPFRSNDVQLRVDLAAGKDDHAVYVGIAEAF</sequence>
<evidence type="ECO:0000313" key="5">
    <source>
        <dbReference type="EMBL" id="MDH2130309.1"/>
    </source>
</evidence>
<gene>
    <name evidence="5" type="ORF">N5J77_04155</name>
</gene>
<evidence type="ECO:0000256" key="1">
    <source>
        <dbReference type="ARBA" id="ARBA00004370"/>
    </source>
</evidence>
<dbReference type="EMBL" id="JAOCKX010000004">
    <property type="protein sequence ID" value="MDH2130309.1"/>
    <property type="molecule type" value="Genomic_DNA"/>
</dbReference>
<comment type="caution">
    <text evidence="5">The sequence shown here is derived from an EMBL/GenBank/DDBJ whole genome shotgun (WGS) entry which is preliminary data.</text>
</comment>
<reference evidence="5" key="1">
    <citation type="submission" date="2022-09" db="EMBL/GenBank/DDBJ databases">
        <title>Intensive care unit water sources are persistently colonized with multi-drug resistant bacteria and are the site of extensive horizontal gene transfer of antibiotic resistance genes.</title>
        <authorList>
            <person name="Diorio-Toth L."/>
        </authorList>
    </citation>
    <scope>NUCLEOTIDE SEQUENCE</scope>
    <source>
        <strain evidence="5">GD03659</strain>
    </source>
</reference>
<keyword evidence="3" id="KW-0732">Signal</keyword>
<keyword evidence="2" id="KW-0472">Membrane</keyword>
<feature type="domain" description="Bacterial surface antigen (D15)" evidence="4">
    <location>
        <begin position="118"/>
        <end position="339"/>
    </location>
</feature>
<protein>
    <submittedName>
        <fullName evidence="5">Outer membrane protein assembly factor</fullName>
    </submittedName>
</protein>
<feature type="chain" id="PRO_5041376627" evidence="3">
    <location>
        <begin position="38"/>
        <end position="393"/>
    </location>
</feature>
<dbReference type="Proteomes" id="UP001162318">
    <property type="component" value="Unassembled WGS sequence"/>
</dbReference>
<dbReference type="Pfam" id="PF01103">
    <property type="entry name" value="Omp85"/>
    <property type="match status" value="1"/>
</dbReference>
<accession>A0AA42WUZ5</accession>
<proteinExistence type="predicted"/>
<feature type="signal peptide" evidence="3">
    <location>
        <begin position="1"/>
        <end position="37"/>
    </location>
</feature>